<dbReference type="InterPro" id="IPR003953">
    <property type="entry name" value="FAD-dep_OxRdtase_2_FAD-bd"/>
</dbReference>
<evidence type="ECO:0000313" key="8">
    <source>
        <dbReference type="EMBL" id="RFA10880.1"/>
    </source>
</evidence>
<evidence type="ECO:0000256" key="3">
    <source>
        <dbReference type="ARBA" id="ARBA00022827"/>
    </source>
</evidence>
<dbReference type="AlphaFoldDB" id="A0A3E0VN33"/>
<sequence>MYSPTLSGRPSAADSGDESFDVVVLGAGMAGLSAAVEAARAGAHVVVIEQAPAVGGSAWLSAGMFWTAPDLAAYRQRIPLGDISLGRRLVADYAAALADIRRTGVSVATQPQHNVMTFGVGYSFDVKEFLLSQVAELVERGAQVRLSTSVESATRRPDGSIHLELPGGSVTAPSVVFATGGFQGSDRKLAKHMGPNAAALVHRSNPNSQGTGLDLATALGADIAGDLSTFYGHLLPSPLQSFAVQNFLPYSQYYSERTVLVNLDGRRFVDEFDGDELLNQQLLRQPEARGILIFDQYVRATHATAEPFPNLGVLDRYAAGVSAGARHVEADTLEQLVAASDIFDLDTAQLAITLQNYSAAAAAGERTVDGIRLAAEARPPQTGPFYAIEVQPSITFTFGGIRIDDRGRVLQATGRPIDGLFAAGADIGGLSNYGYAGGLAPAFISGRWAGESAAAHAQPSSTTDARPELQRNGRAL</sequence>
<gene>
    <name evidence="8" type="ORF">B7R54_17940</name>
</gene>
<dbReference type="InterPro" id="IPR027477">
    <property type="entry name" value="Succ_DH/fumarate_Rdtase_cat_sf"/>
</dbReference>
<feature type="domain" description="FAD dependent oxidoreductase" evidence="7">
    <location>
        <begin position="21"/>
        <end position="108"/>
    </location>
</feature>
<dbReference type="InterPro" id="IPR006076">
    <property type="entry name" value="FAD-dep_OxRdtase"/>
</dbReference>
<dbReference type="Gene3D" id="3.90.700.10">
    <property type="entry name" value="Succinate dehydrogenase/fumarate reductase flavoprotein, catalytic domain"/>
    <property type="match status" value="1"/>
</dbReference>
<dbReference type="Pfam" id="PF01266">
    <property type="entry name" value="DAO"/>
    <property type="match status" value="1"/>
</dbReference>
<dbReference type="Gene3D" id="3.50.50.60">
    <property type="entry name" value="FAD/NAD(P)-binding domain"/>
    <property type="match status" value="1"/>
</dbReference>
<feature type="compositionally biased region" description="Basic and acidic residues" evidence="5">
    <location>
        <begin position="465"/>
        <end position="476"/>
    </location>
</feature>
<dbReference type="InterPro" id="IPR036188">
    <property type="entry name" value="FAD/NAD-bd_sf"/>
</dbReference>
<name>A0A3E0VN33_9MICO</name>
<evidence type="ECO:0008006" key="10">
    <source>
        <dbReference type="Google" id="ProtNLM"/>
    </source>
</evidence>
<feature type="region of interest" description="Disordered" evidence="5">
    <location>
        <begin position="454"/>
        <end position="476"/>
    </location>
</feature>
<dbReference type="Pfam" id="PF00890">
    <property type="entry name" value="FAD_binding_2"/>
    <property type="match status" value="1"/>
</dbReference>
<proteinExistence type="predicted"/>
<dbReference type="SUPFAM" id="SSF51905">
    <property type="entry name" value="FAD/NAD(P)-binding domain"/>
    <property type="match status" value="1"/>
</dbReference>
<organism evidence="8 9">
    <name type="scientific">Subtercola boreus</name>
    <dbReference type="NCBI Taxonomy" id="120213"/>
    <lineage>
        <taxon>Bacteria</taxon>
        <taxon>Bacillati</taxon>
        <taxon>Actinomycetota</taxon>
        <taxon>Actinomycetes</taxon>
        <taxon>Micrococcales</taxon>
        <taxon>Microbacteriaceae</taxon>
        <taxon>Subtercola</taxon>
    </lineage>
</organism>
<dbReference type="Proteomes" id="UP000256486">
    <property type="component" value="Unassembled WGS sequence"/>
</dbReference>
<evidence type="ECO:0000256" key="2">
    <source>
        <dbReference type="ARBA" id="ARBA00022630"/>
    </source>
</evidence>
<comment type="caution">
    <text evidence="8">The sequence shown here is derived from an EMBL/GenBank/DDBJ whole genome shotgun (WGS) entry which is preliminary data.</text>
</comment>
<evidence type="ECO:0000256" key="4">
    <source>
        <dbReference type="ARBA" id="ARBA00023002"/>
    </source>
</evidence>
<dbReference type="InterPro" id="IPR050315">
    <property type="entry name" value="FAD-oxidoreductase_2"/>
</dbReference>
<accession>A0A3E0VN33</accession>
<dbReference type="RefSeq" id="WP_116416257.1">
    <property type="nucleotide sequence ID" value="NZ_NBWZ01000001.1"/>
</dbReference>
<evidence type="ECO:0000256" key="5">
    <source>
        <dbReference type="SAM" id="MobiDB-lite"/>
    </source>
</evidence>
<comment type="cofactor">
    <cofactor evidence="1">
        <name>FAD</name>
        <dbReference type="ChEBI" id="CHEBI:57692"/>
    </cofactor>
</comment>
<keyword evidence="2" id="KW-0285">Flavoprotein</keyword>
<dbReference type="PANTHER" id="PTHR43400:SF7">
    <property type="entry name" value="FAD-DEPENDENT OXIDOREDUCTASE 2 FAD BINDING DOMAIN-CONTAINING PROTEIN"/>
    <property type="match status" value="1"/>
</dbReference>
<dbReference type="PRINTS" id="PR00411">
    <property type="entry name" value="PNDRDTASEI"/>
</dbReference>
<feature type="domain" description="FAD-dependent oxidoreductase 2 FAD-binding" evidence="6">
    <location>
        <begin position="169"/>
        <end position="434"/>
    </location>
</feature>
<reference evidence="8 9" key="1">
    <citation type="submission" date="2017-04" db="EMBL/GenBank/DDBJ databases">
        <title>Comparative genome analysis of Subtercola boreus.</title>
        <authorList>
            <person name="Cho Y.-J."/>
            <person name="Cho A."/>
            <person name="Kim O.-S."/>
            <person name="Lee J.-I."/>
        </authorList>
    </citation>
    <scope>NUCLEOTIDE SEQUENCE [LARGE SCALE GENOMIC DNA]</scope>
    <source>
        <strain evidence="8 9">K300</strain>
    </source>
</reference>
<evidence type="ECO:0000259" key="7">
    <source>
        <dbReference type="Pfam" id="PF01266"/>
    </source>
</evidence>
<evidence type="ECO:0000313" key="9">
    <source>
        <dbReference type="Proteomes" id="UP000256486"/>
    </source>
</evidence>
<keyword evidence="4" id="KW-0560">Oxidoreductase</keyword>
<evidence type="ECO:0000256" key="1">
    <source>
        <dbReference type="ARBA" id="ARBA00001974"/>
    </source>
</evidence>
<protein>
    <recommendedName>
        <fullName evidence="10">FAD-dependent oxidoreductase 2 FAD binding domain-containing protein</fullName>
    </recommendedName>
</protein>
<keyword evidence="9" id="KW-1185">Reference proteome</keyword>
<keyword evidence="3" id="KW-0274">FAD</keyword>
<dbReference type="GO" id="GO:0033765">
    <property type="term" value="F:steroid dehydrogenase activity, acting on the CH-CH group of donors"/>
    <property type="evidence" value="ECO:0007669"/>
    <property type="project" value="UniProtKB-ARBA"/>
</dbReference>
<evidence type="ECO:0000259" key="6">
    <source>
        <dbReference type="Pfam" id="PF00890"/>
    </source>
</evidence>
<dbReference type="SUPFAM" id="SSF56425">
    <property type="entry name" value="Succinate dehydrogenase/fumarate reductase flavoprotein, catalytic domain"/>
    <property type="match status" value="1"/>
</dbReference>
<dbReference type="PANTHER" id="PTHR43400">
    <property type="entry name" value="FUMARATE REDUCTASE"/>
    <property type="match status" value="1"/>
</dbReference>
<dbReference type="EMBL" id="NBWZ01000001">
    <property type="protein sequence ID" value="RFA10880.1"/>
    <property type="molecule type" value="Genomic_DNA"/>
</dbReference>
<dbReference type="OrthoDB" id="9813348at2"/>